<evidence type="ECO:0000313" key="2">
    <source>
        <dbReference type="Proteomes" id="UP001060085"/>
    </source>
</evidence>
<evidence type="ECO:0000313" key="1">
    <source>
        <dbReference type="EMBL" id="KAI5676941.1"/>
    </source>
</evidence>
<sequence>MDEIKLSLDDSSGFDIDSYKRTQKGLASRSLAEEFVVWIPVEDEAYKAAPPQRTIKTLSVVQKPQASTYKSWPKKEDTLKVAFKDHSKPKMEEKGRLITNPTRCCKCNGVEHIAINYPTKRTLVFSEDLDGWIEKSYDDCQESIVDKEESGENKEIASFEAKEEGMSLVTIRASSTQVHEEETNIQRENIFHTKYLVGGKVANLIIDNGSCTNVASTYLVKKLNLPLIQHPKPYKLHWLNDSGESTNKC</sequence>
<dbReference type="EMBL" id="CM044702">
    <property type="protein sequence ID" value="KAI5676941.1"/>
    <property type="molecule type" value="Genomic_DNA"/>
</dbReference>
<protein>
    <submittedName>
        <fullName evidence="1">Uncharacterized protein</fullName>
    </submittedName>
</protein>
<dbReference type="Proteomes" id="UP001060085">
    <property type="component" value="Linkage Group LG02"/>
</dbReference>
<reference evidence="2" key="1">
    <citation type="journal article" date="2023" name="Nat. Plants">
        <title>Single-cell RNA sequencing provides a high-resolution roadmap for understanding the multicellular compartmentation of specialized metabolism.</title>
        <authorList>
            <person name="Sun S."/>
            <person name="Shen X."/>
            <person name="Li Y."/>
            <person name="Li Y."/>
            <person name="Wang S."/>
            <person name="Li R."/>
            <person name="Zhang H."/>
            <person name="Shen G."/>
            <person name="Guo B."/>
            <person name="Wei J."/>
            <person name="Xu J."/>
            <person name="St-Pierre B."/>
            <person name="Chen S."/>
            <person name="Sun C."/>
        </authorList>
    </citation>
    <scope>NUCLEOTIDE SEQUENCE [LARGE SCALE GENOMIC DNA]</scope>
</reference>
<organism evidence="1 2">
    <name type="scientific">Catharanthus roseus</name>
    <name type="common">Madagascar periwinkle</name>
    <name type="synonym">Vinca rosea</name>
    <dbReference type="NCBI Taxonomy" id="4058"/>
    <lineage>
        <taxon>Eukaryota</taxon>
        <taxon>Viridiplantae</taxon>
        <taxon>Streptophyta</taxon>
        <taxon>Embryophyta</taxon>
        <taxon>Tracheophyta</taxon>
        <taxon>Spermatophyta</taxon>
        <taxon>Magnoliopsida</taxon>
        <taxon>eudicotyledons</taxon>
        <taxon>Gunneridae</taxon>
        <taxon>Pentapetalae</taxon>
        <taxon>asterids</taxon>
        <taxon>lamiids</taxon>
        <taxon>Gentianales</taxon>
        <taxon>Apocynaceae</taxon>
        <taxon>Rauvolfioideae</taxon>
        <taxon>Vinceae</taxon>
        <taxon>Catharanthinae</taxon>
        <taxon>Catharanthus</taxon>
    </lineage>
</organism>
<comment type="caution">
    <text evidence="1">The sequence shown here is derived from an EMBL/GenBank/DDBJ whole genome shotgun (WGS) entry which is preliminary data.</text>
</comment>
<gene>
    <name evidence="1" type="ORF">M9H77_07891</name>
</gene>
<keyword evidence="2" id="KW-1185">Reference proteome</keyword>
<accession>A0ACC0BWD3</accession>
<name>A0ACC0BWD3_CATRO</name>
<proteinExistence type="predicted"/>